<reference evidence="2" key="2">
    <citation type="journal article" date="2021" name="PeerJ">
        <title>Extensive microbial diversity within the chicken gut microbiome revealed by metagenomics and culture.</title>
        <authorList>
            <person name="Gilroy R."/>
            <person name="Ravi A."/>
            <person name="Getino M."/>
            <person name="Pursley I."/>
            <person name="Horton D.L."/>
            <person name="Alikhan N.F."/>
            <person name="Baker D."/>
            <person name="Gharbi K."/>
            <person name="Hall N."/>
            <person name="Watson M."/>
            <person name="Adriaenssens E.M."/>
            <person name="Foster-Nyarko E."/>
            <person name="Jarju S."/>
            <person name="Secka A."/>
            <person name="Antonio M."/>
            <person name="Oren A."/>
            <person name="Chaudhuri R.R."/>
            <person name="La Ragione R."/>
            <person name="Hildebrand F."/>
            <person name="Pallen M.J."/>
        </authorList>
    </citation>
    <scope>NUCLEOTIDE SEQUENCE</scope>
    <source>
        <strain evidence="2">B3-1481</strain>
    </source>
</reference>
<proteinExistence type="predicted"/>
<comment type="caution">
    <text evidence="2">The sequence shown here is derived from an EMBL/GenBank/DDBJ whole genome shotgun (WGS) entry which is preliminary data.</text>
</comment>
<dbReference type="EMBL" id="JADILW010000021">
    <property type="protein sequence ID" value="MBO8479760.1"/>
    <property type="molecule type" value="Genomic_DNA"/>
</dbReference>
<dbReference type="Proteomes" id="UP000823769">
    <property type="component" value="Unassembled WGS sequence"/>
</dbReference>
<gene>
    <name evidence="2" type="ORF">IAB76_01410</name>
</gene>
<dbReference type="AlphaFoldDB" id="A0A9D9IWK1"/>
<accession>A0A9D9IWK1</accession>
<keyword evidence="1" id="KW-0472">Membrane</keyword>
<evidence type="ECO:0000313" key="2">
    <source>
        <dbReference type="EMBL" id="MBO8479760.1"/>
    </source>
</evidence>
<sequence length="230" mass="25925">MNKTVKIIIEVVLLAGIVFLVIANYKSIMEPLNFNKQKDYRESVAIERLKDIRTLQVAYKTVNGKFTSTVDSLKMFYETGEMPIVLQIGSNDDSAAVAHTEQVKRANRRLTNEDLYEMYLAGDRNLVFSIENVVAVKDTLFNDRPDFNIDSLKTIPFSGGEPVIMEATVRRVSGVPVPLFEAKMPYKSLLKGLDEQLRINLDADRQSQNKYEGLQVGSITSPNNNAGNWE</sequence>
<evidence type="ECO:0000256" key="1">
    <source>
        <dbReference type="SAM" id="Phobius"/>
    </source>
</evidence>
<protein>
    <submittedName>
        <fullName evidence="2">Uncharacterized protein</fullName>
    </submittedName>
</protein>
<keyword evidence="1" id="KW-1133">Transmembrane helix</keyword>
<reference evidence="2" key="1">
    <citation type="submission" date="2020-10" db="EMBL/GenBank/DDBJ databases">
        <authorList>
            <person name="Gilroy R."/>
        </authorList>
    </citation>
    <scope>NUCLEOTIDE SEQUENCE</scope>
    <source>
        <strain evidence="2">B3-1481</strain>
    </source>
</reference>
<evidence type="ECO:0000313" key="3">
    <source>
        <dbReference type="Proteomes" id="UP000823769"/>
    </source>
</evidence>
<name>A0A9D9IWK1_9BACT</name>
<feature type="transmembrane region" description="Helical" evidence="1">
    <location>
        <begin position="7"/>
        <end position="25"/>
    </location>
</feature>
<organism evidence="2 3">
    <name type="scientific">Candidatus Cryptobacteroides avistercoris</name>
    <dbReference type="NCBI Taxonomy" id="2840758"/>
    <lineage>
        <taxon>Bacteria</taxon>
        <taxon>Pseudomonadati</taxon>
        <taxon>Bacteroidota</taxon>
        <taxon>Bacteroidia</taxon>
        <taxon>Bacteroidales</taxon>
        <taxon>Candidatus Cryptobacteroides</taxon>
    </lineage>
</organism>
<keyword evidence="1" id="KW-0812">Transmembrane</keyword>